<accession>A0ABY7B315</accession>
<keyword evidence="2" id="KW-0812">Transmembrane</keyword>
<evidence type="ECO:0000313" key="5">
    <source>
        <dbReference type="Proteomes" id="UP001163203"/>
    </source>
</evidence>
<keyword evidence="5" id="KW-1185">Reference proteome</keyword>
<proteinExistence type="predicted"/>
<reference evidence="4" key="1">
    <citation type="submission" date="2022-11" db="EMBL/GenBank/DDBJ databases">
        <authorList>
            <person name="Mo P."/>
        </authorList>
    </citation>
    <scope>NUCLEOTIDE SEQUENCE</scope>
    <source>
        <strain evidence="4">HUAS 11-8</strain>
    </source>
</reference>
<protein>
    <recommendedName>
        <fullName evidence="3">DUF6542 domain-containing protein</fullName>
    </recommendedName>
</protein>
<feature type="transmembrane region" description="Helical" evidence="2">
    <location>
        <begin position="32"/>
        <end position="52"/>
    </location>
</feature>
<feature type="domain" description="DUF6542" evidence="3">
    <location>
        <begin position="31"/>
        <end position="151"/>
    </location>
</feature>
<dbReference type="Proteomes" id="UP001163203">
    <property type="component" value="Chromosome"/>
</dbReference>
<feature type="transmembrane region" description="Helical" evidence="2">
    <location>
        <begin position="58"/>
        <end position="78"/>
    </location>
</feature>
<keyword evidence="2" id="KW-1133">Transmembrane helix</keyword>
<dbReference type="Pfam" id="PF20177">
    <property type="entry name" value="DUF6542"/>
    <property type="match status" value="1"/>
</dbReference>
<feature type="compositionally biased region" description="Basic and acidic residues" evidence="1">
    <location>
        <begin position="173"/>
        <end position="187"/>
    </location>
</feature>
<evidence type="ECO:0000313" key="4">
    <source>
        <dbReference type="EMBL" id="WAL66701.1"/>
    </source>
</evidence>
<evidence type="ECO:0000256" key="2">
    <source>
        <dbReference type="SAM" id="Phobius"/>
    </source>
</evidence>
<organism evidence="4 5">
    <name type="scientific">Amycolatopsis cynarae</name>
    <dbReference type="NCBI Taxonomy" id="2995223"/>
    <lineage>
        <taxon>Bacteria</taxon>
        <taxon>Bacillati</taxon>
        <taxon>Actinomycetota</taxon>
        <taxon>Actinomycetes</taxon>
        <taxon>Pseudonocardiales</taxon>
        <taxon>Pseudonocardiaceae</taxon>
        <taxon>Amycolatopsis</taxon>
    </lineage>
</organism>
<name>A0ABY7B315_9PSEU</name>
<feature type="compositionally biased region" description="Low complexity" evidence="1">
    <location>
        <begin position="262"/>
        <end position="275"/>
    </location>
</feature>
<evidence type="ECO:0000259" key="3">
    <source>
        <dbReference type="Pfam" id="PF20177"/>
    </source>
</evidence>
<keyword evidence="2" id="KW-0472">Membrane</keyword>
<feature type="transmembrane region" description="Helical" evidence="2">
    <location>
        <begin position="90"/>
        <end position="108"/>
    </location>
</feature>
<dbReference type="RefSeq" id="WP_268756831.1">
    <property type="nucleotide sequence ID" value="NZ_CP113836.1"/>
</dbReference>
<feature type="compositionally biased region" description="Basic and acidic residues" evidence="1">
    <location>
        <begin position="293"/>
        <end position="302"/>
    </location>
</feature>
<evidence type="ECO:0000256" key="1">
    <source>
        <dbReference type="SAM" id="MobiDB-lite"/>
    </source>
</evidence>
<feature type="region of interest" description="Disordered" evidence="1">
    <location>
        <begin position="155"/>
        <end position="364"/>
    </location>
</feature>
<feature type="compositionally biased region" description="Basic and acidic residues" evidence="1">
    <location>
        <begin position="242"/>
        <end position="254"/>
    </location>
</feature>
<dbReference type="EMBL" id="CP113836">
    <property type="protein sequence ID" value="WAL66701.1"/>
    <property type="molecule type" value="Genomic_DNA"/>
</dbReference>
<feature type="compositionally biased region" description="Basic and acidic residues" evidence="1">
    <location>
        <begin position="322"/>
        <end position="348"/>
    </location>
</feature>
<gene>
    <name evidence="4" type="ORF">ORV05_02475</name>
</gene>
<feature type="transmembrane region" description="Helical" evidence="2">
    <location>
        <begin position="128"/>
        <end position="148"/>
    </location>
</feature>
<dbReference type="InterPro" id="IPR046672">
    <property type="entry name" value="DUF6542"/>
</dbReference>
<sequence length="364" mass="38743">MTATRDRQSDPDAAEVAVPWDVRPLVGERRGLPWFAAVLLAFGLAVVGAIVDMKISNALGWTFRVCYFLGTVGAVVAVQRRSLFGPMVQPPLILAVTVLGTVLLVSGMPENSDTLAKVLALGTPLINGFPLMAVTTGCTLALGLFRIYRERDPNTAAKKAAGDRKRPPGKARPPRDGEDAPGRERQPGRRGAPGREGQPGREGVAGREGAPPRTRRPGEGRAPVPRNPGAEQHPSLPMTRRPRPDEPPRRREPGGRGGAPGAPGASGASGAPGASGTRGGKTPPPPARRPRQPRGDEPERRRAANPPSGGADRPRRLPPRSGDPRRGQSDPRRGQGDPRRGQDGEPPRRRGGPPPRRRPWEDDA</sequence>